<sequence>MHRILVQYSPSAGRYVFYPRTLAPGALADDLEWREIDGTATLYSYTVALLRHPPAS</sequence>
<evidence type="ECO:0000313" key="2">
    <source>
        <dbReference type="Proteomes" id="UP000467249"/>
    </source>
</evidence>
<dbReference type="SUPFAM" id="SSF50249">
    <property type="entry name" value="Nucleic acid-binding proteins"/>
    <property type="match status" value="1"/>
</dbReference>
<evidence type="ECO:0000313" key="1">
    <source>
        <dbReference type="EMBL" id="BBZ79828.1"/>
    </source>
</evidence>
<proteinExistence type="predicted"/>
<accession>A0A6N4WH12</accession>
<dbReference type="KEGG" id="many:MANY_51650"/>
<dbReference type="AlphaFoldDB" id="A0A6N4WH12"/>
<protein>
    <submittedName>
        <fullName evidence="1">Uncharacterized protein</fullName>
    </submittedName>
</protein>
<gene>
    <name evidence="1" type="ORF">MANY_51650</name>
</gene>
<dbReference type="Proteomes" id="UP000467249">
    <property type="component" value="Chromosome"/>
</dbReference>
<organism evidence="1 2">
    <name type="scientific">Mycolicibacterium anyangense</name>
    <dbReference type="NCBI Taxonomy" id="1431246"/>
    <lineage>
        <taxon>Bacteria</taxon>
        <taxon>Bacillati</taxon>
        <taxon>Actinomycetota</taxon>
        <taxon>Actinomycetes</taxon>
        <taxon>Mycobacteriales</taxon>
        <taxon>Mycobacteriaceae</taxon>
        <taxon>Mycolicibacterium</taxon>
    </lineage>
</organism>
<dbReference type="InterPro" id="IPR012340">
    <property type="entry name" value="NA-bd_OB-fold"/>
</dbReference>
<name>A0A6N4WH12_9MYCO</name>
<keyword evidence="2" id="KW-1185">Reference proteome</keyword>
<dbReference type="EMBL" id="AP022620">
    <property type="protein sequence ID" value="BBZ79828.1"/>
    <property type="molecule type" value="Genomic_DNA"/>
</dbReference>
<reference evidence="1 2" key="1">
    <citation type="journal article" date="2019" name="Emerg. Microbes Infect.">
        <title>Comprehensive subspecies identification of 175 nontuberculous mycobacteria species based on 7547 genomic profiles.</title>
        <authorList>
            <person name="Matsumoto Y."/>
            <person name="Kinjo T."/>
            <person name="Motooka D."/>
            <person name="Nabeya D."/>
            <person name="Jung N."/>
            <person name="Uechi K."/>
            <person name="Horii T."/>
            <person name="Iida T."/>
            <person name="Fujita J."/>
            <person name="Nakamura S."/>
        </authorList>
    </citation>
    <scope>NUCLEOTIDE SEQUENCE [LARGE SCALE GENOMIC DNA]</scope>
    <source>
        <strain evidence="1 2">JCM 30275</strain>
    </source>
</reference>